<feature type="region of interest" description="Disordered" evidence="1">
    <location>
        <begin position="1"/>
        <end position="62"/>
    </location>
</feature>
<dbReference type="Proteomes" id="UP000660265">
    <property type="component" value="Unassembled WGS sequence"/>
</dbReference>
<accession>A0ABQ2E2D1</accession>
<protein>
    <submittedName>
        <fullName evidence="2">Uncharacterized protein</fullName>
    </submittedName>
</protein>
<gene>
    <name evidence="2" type="ORF">GCM10011583_21180</name>
</gene>
<sequence>MSGASPRTARPLTAVTSPSTKPDKLVLKYGRSNADQAGRSPPRPAPRPVQAGPAETAQHEGQLAEALGGEYGYLVPGGTMPAVRVRERAKRVAGRPDEGRPPRAEEAHPVAGNRAPPRTGEGQWR</sequence>
<evidence type="ECO:0000313" key="2">
    <source>
        <dbReference type="EMBL" id="GGJ89552.1"/>
    </source>
</evidence>
<evidence type="ECO:0000256" key="1">
    <source>
        <dbReference type="SAM" id="MobiDB-lite"/>
    </source>
</evidence>
<comment type="caution">
    <text evidence="2">The sequence shown here is derived from an EMBL/GenBank/DDBJ whole genome shotgun (WGS) entry which is preliminary data.</text>
</comment>
<feature type="region of interest" description="Disordered" evidence="1">
    <location>
        <begin position="85"/>
        <end position="125"/>
    </location>
</feature>
<proteinExistence type="predicted"/>
<dbReference type="EMBL" id="BMMV01000005">
    <property type="protein sequence ID" value="GGJ89552.1"/>
    <property type="molecule type" value="Genomic_DNA"/>
</dbReference>
<name>A0ABQ2E2D1_9ACTN</name>
<keyword evidence="3" id="KW-1185">Reference proteome</keyword>
<evidence type="ECO:0000313" key="3">
    <source>
        <dbReference type="Proteomes" id="UP000660265"/>
    </source>
</evidence>
<feature type="compositionally biased region" description="Basic and acidic residues" evidence="1">
    <location>
        <begin position="94"/>
        <end position="108"/>
    </location>
</feature>
<reference evidence="3" key="1">
    <citation type="journal article" date="2019" name="Int. J. Syst. Evol. Microbiol.">
        <title>The Global Catalogue of Microorganisms (GCM) 10K type strain sequencing project: providing services to taxonomists for standard genome sequencing and annotation.</title>
        <authorList>
            <consortium name="The Broad Institute Genomics Platform"/>
            <consortium name="The Broad Institute Genome Sequencing Center for Infectious Disease"/>
            <person name="Wu L."/>
            <person name="Ma J."/>
        </authorList>
    </citation>
    <scope>NUCLEOTIDE SEQUENCE [LARGE SCALE GENOMIC DNA]</scope>
    <source>
        <strain evidence="3">CGMCC 4.7275</strain>
    </source>
</reference>
<organism evidence="2 3">
    <name type="scientific">Streptomyces camponoticapitis</name>
    <dbReference type="NCBI Taxonomy" id="1616125"/>
    <lineage>
        <taxon>Bacteria</taxon>
        <taxon>Bacillati</taxon>
        <taxon>Actinomycetota</taxon>
        <taxon>Actinomycetes</taxon>
        <taxon>Kitasatosporales</taxon>
        <taxon>Streptomycetaceae</taxon>
        <taxon>Streptomyces</taxon>
    </lineage>
</organism>